<dbReference type="Pfam" id="PF22820">
    <property type="entry name" value="TcaA_3rd_4th"/>
    <property type="match status" value="1"/>
</dbReference>
<feature type="region of interest" description="Disordered" evidence="1">
    <location>
        <begin position="48"/>
        <end position="88"/>
    </location>
</feature>
<feature type="domain" description="TcaA 4th" evidence="4">
    <location>
        <begin position="277"/>
        <end position="349"/>
    </location>
</feature>
<protein>
    <recommendedName>
        <fullName evidence="7">Zinc-ribbon domain-containing protein</fullName>
    </recommendedName>
</protein>
<evidence type="ECO:0000313" key="5">
    <source>
        <dbReference type="EMBL" id="KRO04190.1"/>
    </source>
</evidence>
<accession>A0A0R2LR47</accession>
<feature type="domain" description="Zinc-ribbon" evidence="3">
    <location>
        <begin position="22"/>
        <end position="44"/>
    </location>
</feature>
<name>A0A0R2LR47_9LACO</name>
<dbReference type="AlphaFoldDB" id="A0A0R2LR47"/>
<evidence type="ECO:0000259" key="3">
    <source>
        <dbReference type="Pfam" id="PF13240"/>
    </source>
</evidence>
<sequence length="499" mass="54633">MMHLTNYAAPANNQPGGVTTNFCPNCGQPVSATDTFCENCGYNLQLAQGDPTQPSQSQQSTQPQQTQSQQVTPQQRTSRAPRQPWSKKKTQIAVSVGVAVAVLVGFVVWGSQHYSRAATLNRTISDIKSGKHLTDDFSSASSDLTLSKAKLLPINRYYSDHARALSKLKADLTASGRSADGNFVYEQKGHHLLFFPKYQISVSPVYPTVTTNHTGNVITLDNKKIATATSDEFTKKLPAMVPGEYHLQSKGKIGGHNLTNSSDYHITRSQTYDLQLTTISVELDTVPGSSIYLNGKKTGTADSSGTYQIKDEPWTSDMSVYAAYTSSAGKATTSTIKLHKDDDQSSVDLDYKDLMSEDDADDFISNLFEAAGNLSRSGDMSDATDDDGDAMSDFFVNGENNAHYADLKKMAKGYYDNDDLDTIDMDTSVSSVKPGPNGTSEVVFTVEYTFGLTDYDYDHVQDFQYTATIQPAGDDDTSQNYELVKYGHAVKTDDRHEDE</sequence>
<feature type="transmembrane region" description="Helical" evidence="2">
    <location>
        <begin position="92"/>
        <end position="111"/>
    </location>
</feature>
<keyword evidence="6" id="KW-1185">Reference proteome</keyword>
<feature type="compositionally biased region" description="Low complexity" evidence="1">
    <location>
        <begin position="51"/>
        <end position="75"/>
    </location>
</feature>
<comment type="caution">
    <text evidence="5">The sequence shown here is derived from an EMBL/GenBank/DDBJ whole genome shotgun (WGS) entry which is preliminary data.</text>
</comment>
<organism evidence="5 6">
    <name type="scientific">Levilactobacillus paucivorans</name>
    <dbReference type="NCBI Taxonomy" id="616990"/>
    <lineage>
        <taxon>Bacteria</taxon>
        <taxon>Bacillati</taxon>
        <taxon>Bacillota</taxon>
        <taxon>Bacilli</taxon>
        <taxon>Lactobacillales</taxon>
        <taxon>Lactobacillaceae</taxon>
        <taxon>Levilactobacillus</taxon>
    </lineage>
</organism>
<keyword evidence="2" id="KW-0472">Membrane</keyword>
<evidence type="ECO:0000313" key="6">
    <source>
        <dbReference type="Proteomes" id="UP000051906"/>
    </source>
</evidence>
<keyword evidence="2" id="KW-1133">Transmembrane helix</keyword>
<proteinExistence type="predicted"/>
<reference evidence="5 6" key="1">
    <citation type="journal article" date="2015" name="Genome Announc.">
        <title>Expanding the biotechnology potential of lactobacilli through comparative genomics of 213 strains and associated genera.</title>
        <authorList>
            <person name="Sun Z."/>
            <person name="Harris H.M."/>
            <person name="McCann A."/>
            <person name="Guo C."/>
            <person name="Argimon S."/>
            <person name="Zhang W."/>
            <person name="Yang X."/>
            <person name="Jeffery I.B."/>
            <person name="Cooney J.C."/>
            <person name="Kagawa T.F."/>
            <person name="Liu W."/>
            <person name="Song Y."/>
            <person name="Salvetti E."/>
            <person name="Wrobel A."/>
            <person name="Rasinkangas P."/>
            <person name="Parkhill J."/>
            <person name="Rea M.C."/>
            <person name="O'Sullivan O."/>
            <person name="Ritari J."/>
            <person name="Douillard F.P."/>
            <person name="Paul Ross R."/>
            <person name="Yang R."/>
            <person name="Briner A.E."/>
            <person name="Felis G.E."/>
            <person name="de Vos W.M."/>
            <person name="Barrangou R."/>
            <person name="Klaenhammer T.R."/>
            <person name="Caufield P.W."/>
            <person name="Cui Y."/>
            <person name="Zhang H."/>
            <person name="O'Toole P.W."/>
        </authorList>
    </citation>
    <scope>NUCLEOTIDE SEQUENCE [LARGE SCALE GENOMIC DNA]</scope>
    <source>
        <strain evidence="5 6">DSM 22467</strain>
    </source>
</reference>
<evidence type="ECO:0000256" key="1">
    <source>
        <dbReference type="SAM" id="MobiDB-lite"/>
    </source>
</evidence>
<dbReference type="PANTHER" id="PTHR40038:SF1">
    <property type="entry name" value="MEMBRANE-ASSOCIATED PROTEIN TCAA"/>
    <property type="match status" value="1"/>
</dbReference>
<evidence type="ECO:0000259" key="4">
    <source>
        <dbReference type="Pfam" id="PF22820"/>
    </source>
</evidence>
<dbReference type="Proteomes" id="UP000051906">
    <property type="component" value="Unassembled WGS sequence"/>
</dbReference>
<dbReference type="InterPro" id="IPR054530">
    <property type="entry name" value="TcaA_4th"/>
</dbReference>
<gene>
    <name evidence="5" type="ORF">IV54_GL001712</name>
</gene>
<dbReference type="InterPro" id="IPR026870">
    <property type="entry name" value="Zinc_ribbon_dom"/>
</dbReference>
<dbReference type="PATRIC" id="fig|616990.3.peg.1810"/>
<keyword evidence="2" id="KW-0812">Transmembrane</keyword>
<evidence type="ECO:0000256" key="2">
    <source>
        <dbReference type="SAM" id="Phobius"/>
    </source>
</evidence>
<dbReference type="STRING" id="616990.IV54_GL001712"/>
<dbReference type="EMBL" id="JQCA01000043">
    <property type="protein sequence ID" value="KRO04190.1"/>
    <property type="molecule type" value="Genomic_DNA"/>
</dbReference>
<dbReference type="PANTHER" id="PTHR40038">
    <property type="entry name" value="MEMBRANE-ASSOCIATED PROTEIN TCAA"/>
    <property type="match status" value="1"/>
</dbReference>
<evidence type="ECO:0008006" key="7">
    <source>
        <dbReference type="Google" id="ProtNLM"/>
    </source>
</evidence>
<dbReference type="Pfam" id="PF13240">
    <property type="entry name" value="Zn_Ribbon_1"/>
    <property type="match status" value="1"/>
</dbReference>